<evidence type="ECO:0000313" key="1">
    <source>
        <dbReference type="EMBL" id="QDT13075.1"/>
    </source>
</evidence>
<protein>
    <recommendedName>
        <fullName evidence="3">Carbohydrate binding domain protein</fullName>
    </recommendedName>
</protein>
<gene>
    <name evidence="1" type="ORF">K239x_50910</name>
</gene>
<sequence length="307" mass="32874">MMSPLSEGIPPQFVCNAVDFDVKTQQTSIVRTLCRDEAGSVISTELVLMATISLIGILAGLTAVRDAMVSELSDLSGAVQDSNQSFSYTGITGADAATVGSNFGDALDIIDSNDDTVGQADNCITFDSLPVPEILDPIVFNANFEEDIDFDEAVRRFGRGPSAFLFRDNDIGGWQTTATDGLIEIWEAGFGGVESQSGGFHAEINANRKAQLFQEFEVLAGDVVFYSIWHRGRAGVDTADILIGPVGSQVFQQQIETGNQAWANYTGSYVVPDGVDTLRIGFESVSTATGNQSVGNFIDNLQVQISR</sequence>
<evidence type="ECO:0000313" key="2">
    <source>
        <dbReference type="Proteomes" id="UP000319817"/>
    </source>
</evidence>
<dbReference type="AlphaFoldDB" id="A0A517P125"/>
<dbReference type="Gene3D" id="2.60.120.260">
    <property type="entry name" value="Galactose-binding domain-like"/>
    <property type="match status" value="1"/>
</dbReference>
<accession>A0A517P125</accession>
<evidence type="ECO:0008006" key="3">
    <source>
        <dbReference type="Google" id="ProtNLM"/>
    </source>
</evidence>
<dbReference type="Proteomes" id="UP000319817">
    <property type="component" value="Chromosome"/>
</dbReference>
<reference evidence="1 2" key="1">
    <citation type="submission" date="2019-02" db="EMBL/GenBank/DDBJ databases">
        <title>Deep-cultivation of Planctomycetes and their phenomic and genomic characterization uncovers novel biology.</title>
        <authorList>
            <person name="Wiegand S."/>
            <person name="Jogler M."/>
            <person name="Boedeker C."/>
            <person name="Pinto D."/>
            <person name="Vollmers J."/>
            <person name="Rivas-Marin E."/>
            <person name="Kohn T."/>
            <person name="Peeters S.H."/>
            <person name="Heuer A."/>
            <person name="Rast P."/>
            <person name="Oberbeckmann S."/>
            <person name="Bunk B."/>
            <person name="Jeske O."/>
            <person name="Meyerdierks A."/>
            <person name="Storesund J.E."/>
            <person name="Kallscheuer N."/>
            <person name="Luecker S."/>
            <person name="Lage O.M."/>
            <person name="Pohl T."/>
            <person name="Merkel B.J."/>
            <person name="Hornburger P."/>
            <person name="Mueller R.-W."/>
            <person name="Bruemmer F."/>
            <person name="Labrenz M."/>
            <person name="Spormann A.M."/>
            <person name="Op den Camp H."/>
            <person name="Overmann J."/>
            <person name="Amann R."/>
            <person name="Jetten M.S.M."/>
            <person name="Mascher T."/>
            <person name="Medema M.H."/>
            <person name="Devos D.P."/>
            <person name="Kaster A.-K."/>
            <person name="Ovreas L."/>
            <person name="Rohde M."/>
            <person name="Galperin M.Y."/>
            <person name="Jogler C."/>
        </authorList>
    </citation>
    <scope>NUCLEOTIDE SEQUENCE [LARGE SCALE GENOMIC DNA]</scope>
    <source>
        <strain evidence="1 2">K23_9</strain>
    </source>
</reference>
<keyword evidence="2" id="KW-1185">Reference proteome</keyword>
<organism evidence="1 2">
    <name type="scientific">Stieleria marina</name>
    <dbReference type="NCBI Taxonomy" id="1930275"/>
    <lineage>
        <taxon>Bacteria</taxon>
        <taxon>Pseudomonadati</taxon>
        <taxon>Planctomycetota</taxon>
        <taxon>Planctomycetia</taxon>
        <taxon>Pirellulales</taxon>
        <taxon>Pirellulaceae</taxon>
        <taxon>Stieleria</taxon>
    </lineage>
</organism>
<name>A0A517P125_9BACT</name>
<proteinExistence type="predicted"/>
<dbReference type="EMBL" id="CP036526">
    <property type="protein sequence ID" value="QDT13075.1"/>
    <property type="molecule type" value="Genomic_DNA"/>
</dbReference>